<dbReference type="Gene3D" id="2.60.40.1220">
    <property type="match status" value="1"/>
</dbReference>
<sequence length="116" mass="12376">MFKRMLSVAGILCILFIGQAHAHAMLENSSPANNAVLATAPKNFSLTFGHPTKLIMLKLVKGEEVILLRVDSEHGAKGFSIPLPSLGPGKYAATWSTLSDDGHPMKGTITFTLTGK</sequence>
<evidence type="ECO:0000256" key="5">
    <source>
        <dbReference type="SAM" id="SignalP"/>
    </source>
</evidence>
<dbReference type="EMBL" id="JACOGC010000002">
    <property type="protein sequence ID" value="MBC3885116.1"/>
    <property type="molecule type" value="Genomic_DNA"/>
</dbReference>
<feature type="domain" description="CopC" evidence="6">
    <location>
        <begin position="23"/>
        <end position="113"/>
    </location>
</feature>
<evidence type="ECO:0000256" key="2">
    <source>
        <dbReference type="ARBA" id="ARBA00022723"/>
    </source>
</evidence>
<evidence type="ECO:0000256" key="4">
    <source>
        <dbReference type="ARBA" id="ARBA00023008"/>
    </source>
</evidence>
<feature type="chain" id="PRO_5046541052" evidence="5">
    <location>
        <begin position="23"/>
        <end position="116"/>
    </location>
</feature>
<dbReference type="RefSeq" id="WP_186862655.1">
    <property type="nucleotide sequence ID" value="NZ_JACOGC010000002.1"/>
</dbReference>
<comment type="caution">
    <text evidence="7">The sequence shown here is derived from an EMBL/GenBank/DDBJ whole genome shotgun (WGS) entry which is preliminary data.</text>
</comment>
<dbReference type="PANTHER" id="PTHR34820">
    <property type="entry name" value="INNER MEMBRANE PROTEIN YEBZ"/>
    <property type="match status" value="1"/>
</dbReference>
<keyword evidence="2" id="KW-0479">Metal-binding</keyword>
<protein>
    <submittedName>
        <fullName evidence="7">Copper resistance protein CopC</fullName>
    </submittedName>
</protein>
<reference evidence="7 8" key="1">
    <citation type="submission" date="2020-08" db="EMBL/GenBank/DDBJ databases">
        <title>Novel species isolated from subtropical streams in China.</title>
        <authorList>
            <person name="Lu H."/>
        </authorList>
    </citation>
    <scope>NUCLEOTIDE SEQUENCE [LARGE SCALE GENOMIC DNA]</scope>
    <source>
        <strain evidence="7 8">FT31W</strain>
    </source>
</reference>
<organism evidence="7 8">
    <name type="scientific">Undibacterium griseum</name>
    <dbReference type="NCBI Taxonomy" id="2762295"/>
    <lineage>
        <taxon>Bacteria</taxon>
        <taxon>Pseudomonadati</taxon>
        <taxon>Pseudomonadota</taxon>
        <taxon>Betaproteobacteria</taxon>
        <taxon>Burkholderiales</taxon>
        <taxon>Oxalobacteraceae</taxon>
        <taxon>Undibacterium</taxon>
    </lineage>
</organism>
<keyword evidence="4" id="KW-0186">Copper</keyword>
<dbReference type="InterPro" id="IPR014756">
    <property type="entry name" value="Ig_E-set"/>
</dbReference>
<dbReference type="SUPFAM" id="SSF81296">
    <property type="entry name" value="E set domains"/>
    <property type="match status" value="1"/>
</dbReference>
<evidence type="ECO:0000256" key="3">
    <source>
        <dbReference type="ARBA" id="ARBA00022729"/>
    </source>
</evidence>
<accession>A0ABR6YMJ7</accession>
<name>A0ABR6YMJ7_9BURK</name>
<dbReference type="Proteomes" id="UP000613113">
    <property type="component" value="Unassembled WGS sequence"/>
</dbReference>
<evidence type="ECO:0000259" key="6">
    <source>
        <dbReference type="Pfam" id="PF04234"/>
    </source>
</evidence>
<keyword evidence="8" id="KW-1185">Reference proteome</keyword>
<gene>
    <name evidence="7" type="ORF">H8K27_08255</name>
</gene>
<feature type="signal peptide" evidence="5">
    <location>
        <begin position="1"/>
        <end position="22"/>
    </location>
</feature>
<comment type="subcellular location">
    <subcellularLocation>
        <location evidence="1">Cell envelope</location>
    </subcellularLocation>
</comment>
<evidence type="ECO:0000313" key="7">
    <source>
        <dbReference type="EMBL" id="MBC3885116.1"/>
    </source>
</evidence>
<dbReference type="PANTHER" id="PTHR34820:SF4">
    <property type="entry name" value="INNER MEMBRANE PROTEIN YEBZ"/>
    <property type="match status" value="1"/>
</dbReference>
<evidence type="ECO:0000256" key="1">
    <source>
        <dbReference type="ARBA" id="ARBA00004196"/>
    </source>
</evidence>
<dbReference type="InterPro" id="IPR032694">
    <property type="entry name" value="CopC/D"/>
</dbReference>
<dbReference type="InterPro" id="IPR007348">
    <property type="entry name" value="CopC_dom"/>
</dbReference>
<dbReference type="Pfam" id="PF04234">
    <property type="entry name" value="CopC"/>
    <property type="match status" value="1"/>
</dbReference>
<dbReference type="InterPro" id="IPR014755">
    <property type="entry name" value="Cu-Rt/internalin_Ig-like"/>
</dbReference>
<evidence type="ECO:0000313" key="8">
    <source>
        <dbReference type="Proteomes" id="UP000613113"/>
    </source>
</evidence>
<proteinExistence type="predicted"/>
<keyword evidence="3 5" id="KW-0732">Signal</keyword>